<accession>A0A0D0DD29</accession>
<dbReference type="EMBL" id="KN825666">
    <property type="protein sequence ID" value="KIK82181.1"/>
    <property type="molecule type" value="Genomic_DNA"/>
</dbReference>
<name>A0A0D0DD29_9AGAM</name>
<reference evidence="1 2" key="1">
    <citation type="submission" date="2014-04" db="EMBL/GenBank/DDBJ databases">
        <authorList>
            <consortium name="DOE Joint Genome Institute"/>
            <person name="Kuo A."/>
            <person name="Kohler A."/>
            <person name="Jargeat P."/>
            <person name="Nagy L.G."/>
            <person name="Floudas D."/>
            <person name="Copeland A."/>
            <person name="Barry K.W."/>
            <person name="Cichocki N."/>
            <person name="Veneault-Fourrey C."/>
            <person name="LaButti K."/>
            <person name="Lindquist E.A."/>
            <person name="Lipzen A."/>
            <person name="Lundell T."/>
            <person name="Morin E."/>
            <person name="Murat C."/>
            <person name="Sun H."/>
            <person name="Tunlid A."/>
            <person name="Henrissat B."/>
            <person name="Grigoriev I.V."/>
            <person name="Hibbett D.S."/>
            <person name="Martin F."/>
            <person name="Nordberg H.P."/>
            <person name="Cantor M.N."/>
            <person name="Hua S.X."/>
        </authorList>
    </citation>
    <scope>NUCLEOTIDE SEQUENCE [LARGE SCALE GENOMIC DNA]</scope>
    <source>
        <strain evidence="1 2">Ve08.2h10</strain>
    </source>
</reference>
<reference evidence="2" key="2">
    <citation type="submission" date="2015-01" db="EMBL/GenBank/DDBJ databases">
        <title>Evolutionary Origins and Diversification of the Mycorrhizal Mutualists.</title>
        <authorList>
            <consortium name="DOE Joint Genome Institute"/>
            <consortium name="Mycorrhizal Genomics Consortium"/>
            <person name="Kohler A."/>
            <person name="Kuo A."/>
            <person name="Nagy L.G."/>
            <person name="Floudas D."/>
            <person name="Copeland A."/>
            <person name="Barry K.W."/>
            <person name="Cichocki N."/>
            <person name="Veneault-Fourrey C."/>
            <person name="LaButti K."/>
            <person name="Lindquist E.A."/>
            <person name="Lipzen A."/>
            <person name="Lundell T."/>
            <person name="Morin E."/>
            <person name="Murat C."/>
            <person name="Riley R."/>
            <person name="Ohm R."/>
            <person name="Sun H."/>
            <person name="Tunlid A."/>
            <person name="Henrissat B."/>
            <person name="Grigoriev I.V."/>
            <person name="Hibbett D.S."/>
            <person name="Martin F."/>
        </authorList>
    </citation>
    <scope>NUCLEOTIDE SEQUENCE [LARGE SCALE GENOMIC DNA]</scope>
    <source>
        <strain evidence="2">Ve08.2h10</strain>
    </source>
</reference>
<dbReference type="InParanoid" id="A0A0D0DD29"/>
<dbReference type="Proteomes" id="UP000054538">
    <property type="component" value="Unassembled WGS sequence"/>
</dbReference>
<dbReference type="STRING" id="930991.A0A0D0DD29"/>
<proteinExistence type="predicted"/>
<gene>
    <name evidence="1" type="ORF">PAXRUDRAFT_154371</name>
</gene>
<sequence>MNTGQEWISAYLSLTPGTRNRAVKALDAIKPSQAQSNSSVLMLKVIFTADQEVKASASSILNSMYDLGIHSSIFDLTNAHQYIPLTLFTNVNTKHLHREGLTLKKVKSSINGVTHHLLNLSQFKSEGGMGSFTWQEAWLCYLVWLADAAQPVIHNCWKWHYTMLSKDEAIGNNFKAILTFNINTYWQHKLQAAKYDIVKDELCKLSSRDEHQSSSSCYEPYDTSCKNVKHPCEGQDSSFQDNTQSSDSHPKSNPLCLICQHTGHRFSDCKEETMAKGKQMFAKYTRSHLTHHSNSSTLCISFNLSNLRRVCKSAHAPSQHLCSFCGKSAHGTFSHLCL</sequence>
<dbReference type="AlphaFoldDB" id="A0A0D0DD29"/>
<keyword evidence="2" id="KW-1185">Reference proteome</keyword>
<evidence type="ECO:0000313" key="1">
    <source>
        <dbReference type="EMBL" id="KIK82181.1"/>
    </source>
</evidence>
<protein>
    <submittedName>
        <fullName evidence="1">Unplaced genomic scaffold scaffold_844, whole genome shotgun sequence</fullName>
    </submittedName>
</protein>
<evidence type="ECO:0000313" key="2">
    <source>
        <dbReference type="Proteomes" id="UP000054538"/>
    </source>
</evidence>
<organism evidence="1 2">
    <name type="scientific">Paxillus rubicundulus Ve08.2h10</name>
    <dbReference type="NCBI Taxonomy" id="930991"/>
    <lineage>
        <taxon>Eukaryota</taxon>
        <taxon>Fungi</taxon>
        <taxon>Dikarya</taxon>
        <taxon>Basidiomycota</taxon>
        <taxon>Agaricomycotina</taxon>
        <taxon>Agaricomycetes</taxon>
        <taxon>Agaricomycetidae</taxon>
        <taxon>Boletales</taxon>
        <taxon>Paxilineae</taxon>
        <taxon>Paxillaceae</taxon>
        <taxon>Paxillus</taxon>
    </lineage>
</organism>
<dbReference type="OrthoDB" id="2687308at2759"/>
<dbReference type="HOGENOM" id="CLU_043065_1_0_1"/>